<accession>A0AAW0CHW6</accession>
<dbReference type="Proteomes" id="UP001362999">
    <property type="component" value="Unassembled WGS sequence"/>
</dbReference>
<sequence>MTEPYLVPNARIKPHNLRNVLNGHGKVFIGNLTYEKDFFAPVAPSLQYTRHNIDPSGANTADAPLAVILFGSVASAPVQNETETTVSLQCPDWARFGYSHEEFKDMFMAQTGVLATPTILDAEAYFGQPGFSTRRNWLVGGGVVVDICNNDEAAVLISYDANRGEHVQQSATRSGVAFPYKRGDTVVVYANLSRVKRQESELERFRGYHVVARFVKQVRALDSRHTHGVDCSCSKERETDIIVQADANGEESASDSSTMRSVSL</sequence>
<proteinExistence type="predicted"/>
<keyword evidence="2" id="KW-1185">Reference proteome</keyword>
<evidence type="ECO:0000313" key="1">
    <source>
        <dbReference type="EMBL" id="KAK7038409.1"/>
    </source>
</evidence>
<gene>
    <name evidence="1" type="ORF">R3P38DRAFT_3182491</name>
</gene>
<name>A0AAW0CHW6_9AGAR</name>
<organism evidence="1 2">
    <name type="scientific">Favolaschia claudopus</name>
    <dbReference type="NCBI Taxonomy" id="2862362"/>
    <lineage>
        <taxon>Eukaryota</taxon>
        <taxon>Fungi</taxon>
        <taxon>Dikarya</taxon>
        <taxon>Basidiomycota</taxon>
        <taxon>Agaricomycotina</taxon>
        <taxon>Agaricomycetes</taxon>
        <taxon>Agaricomycetidae</taxon>
        <taxon>Agaricales</taxon>
        <taxon>Marasmiineae</taxon>
        <taxon>Mycenaceae</taxon>
        <taxon>Favolaschia</taxon>
    </lineage>
</organism>
<comment type="caution">
    <text evidence="1">The sequence shown here is derived from an EMBL/GenBank/DDBJ whole genome shotgun (WGS) entry which is preliminary data.</text>
</comment>
<evidence type="ECO:0000313" key="2">
    <source>
        <dbReference type="Proteomes" id="UP001362999"/>
    </source>
</evidence>
<protein>
    <submittedName>
        <fullName evidence="1">Uncharacterized protein</fullName>
    </submittedName>
</protein>
<reference evidence="1 2" key="1">
    <citation type="journal article" date="2024" name="J Genomics">
        <title>Draft genome sequencing and assembly of Favolaschia claudopus CIRM-BRFM 2984 isolated from oak limbs.</title>
        <authorList>
            <person name="Navarro D."/>
            <person name="Drula E."/>
            <person name="Chaduli D."/>
            <person name="Cazenave R."/>
            <person name="Ahrendt S."/>
            <person name="Wang J."/>
            <person name="Lipzen A."/>
            <person name="Daum C."/>
            <person name="Barry K."/>
            <person name="Grigoriev I.V."/>
            <person name="Favel A."/>
            <person name="Rosso M.N."/>
            <person name="Martin F."/>
        </authorList>
    </citation>
    <scope>NUCLEOTIDE SEQUENCE [LARGE SCALE GENOMIC DNA]</scope>
    <source>
        <strain evidence="1 2">CIRM-BRFM 2984</strain>
    </source>
</reference>
<dbReference type="AlphaFoldDB" id="A0AAW0CHW6"/>
<dbReference type="EMBL" id="JAWWNJ010000017">
    <property type="protein sequence ID" value="KAK7038409.1"/>
    <property type="molecule type" value="Genomic_DNA"/>
</dbReference>